<name>W2ITF7_PHYNI</name>
<gene>
    <name evidence="1" type="ORF">L916_11417</name>
</gene>
<reference evidence="1" key="1">
    <citation type="submission" date="2013-11" db="EMBL/GenBank/DDBJ databases">
        <title>The Genome Sequence of Phytophthora parasitica CJ05E6.</title>
        <authorList>
            <consortium name="The Broad Institute Genomics Platform"/>
            <person name="Russ C."/>
            <person name="Tyler B."/>
            <person name="Panabieres F."/>
            <person name="Shan W."/>
            <person name="Tripathy S."/>
            <person name="Grunwald N."/>
            <person name="Machado M."/>
            <person name="Johnson C.S."/>
            <person name="Arredondo F."/>
            <person name="Hong C."/>
            <person name="Coffey M."/>
            <person name="Young S.K."/>
            <person name="Zeng Q."/>
            <person name="Gargeya S."/>
            <person name="Fitzgerald M."/>
            <person name="Abouelleil A."/>
            <person name="Alvarado L."/>
            <person name="Chapman S.B."/>
            <person name="Gainer-Dewar J."/>
            <person name="Goldberg J."/>
            <person name="Griggs A."/>
            <person name="Gujja S."/>
            <person name="Hansen M."/>
            <person name="Howarth C."/>
            <person name="Imamovic A."/>
            <person name="Ireland A."/>
            <person name="Larimer J."/>
            <person name="McCowan C."/>
            <person name="Murphy C."/>
            <person name="Pearson M."/>
            <person name="Poon T.W."/>
            <person name="Priest M."/>
            <person name="Roberts A."/>
            <person name="Saif S."/>
            <person name="Shea T."/>
            <person name="Sykes S."/>
            <person name="Wortman J."/>
            <person name="Nusbaum C."/>
            <person name="Birren B."/>
        </authorList>
    </citation>
    <scope>NUCLEOTIDE SEQUENCE [LARGE SCALE GENOMIC DNA]</scope>
    <source>
        <strain evidence="1">CJ05E6</strain>
    </source>
</reference>
<accession>W2ITF7</accession>
<dbReference type="EMBL" id="KI673725">
    <property type="protein sequence ID" value="ETL36643.1"/>
    <property type="molecule type" value="Genomic_DNA"/>
</dbReference>
<dbReference type="VEuPathDB" id="FungiDB:PPTG_23312"/>
<proteinExistence type="predicted"/>
<protein>
    <submittedName>
        <fullName evidence="1">Uncharacterized protein</fullName>
    </submittedName>
</protein>
<dbReference type="AlphaFoldDB" id="W2ITF7"/>
<sequence>MCSQSYHTGEVLGSNFEMQFMAPHWQRNNKRLDSRYRNVSSLKGGMSSFANIPKRDVFAHSSSYSLQFGLHEWLMKRLSLPHLAASMYMSWGPSQLAFALSSTW</sequence>
<dbReference type="EMBL" id="KI673725">
    <property type="protein sequence ID" value="ETL36644.1"/>
    <property type="molecule type" value="Genomic_DNA"/>
</dbReference>
<evidence type="ECO:0000313" key="1">
    <source>
        <dbReference type="EMBL" id="ETL36643.1"/>
    </source>
</evidence>
<dbReference type="Proteomes" id="UP000053864">
    <property type="component" value="Unassembled WGS sequence"/>
</dbReference>
<organism evidence="1">
    <name type="scientific">Phytophthora nicotianae</name>
    <name type="common">Potato buckeye rot agent</name>
    <name type="synonym">Phytophthora parasitica</name>
    <dbReference type="NCBI Taxonomy" id="4792"/>
    <lineage>
        <taxon>Eukaryota</taxon>
        <taxon>Sar</taxon>
        <taxon>Stramenopiles</taxon>
        <taxon>Oomycota</taxon>
        <taxon>Peronosporomycetes</taxon>
        <taxon>Peronosporales</taxon>
        <taxon>Peronosporaceae</taxon>
        <taxon>Phytophthora</taxon>
    </lineage>
</organism>